<dbReference type="AlphaFoldDB" id="A0A8X6P925"/>
<name>A0A8X6P925_NEPPI</name>
<gene>
    <name evidence="1" type="ORF">NPIL_313691</name>
</gene>
<keyword evidence="2" id="KW-1185">Reference proteome</keyword>
<comment type="caution">
    <text evidence="1">The sequence shown here is derived from an EMBL/GenBank/DDBJ whole genome shotgun (WGS) entry which is preliminary data.</text>
</comment>
<accession>A0A8X6P925</accession>
<dbReference type="EMBL" id="BMAW01017198">
    <property type="protein sequence ID" value="GFT52645.1"/>
    <property type="molecule type" value="Genomic_DNA"/>
</dbReference>
<reference evidence="1" key="1">
    <citation type="submission" date="2020-08" db="EMBL/GenBank/DDBJ databases">
        <title>Multicomponent nature underlies the extraordinary mechanical properties of spider dragline silk.</title>
        <authorList>
            <person name="Kono N."/>
            <person name="Nakamura H."/>
            <person name="Mori M."/>
            <person name="Yoshida Y."/>
            <person name="Ohtoshi R."/>
            <person name="Malay A.D."/>
            <person name="Moran D.A.P."/>
            <person name="Tomita M."/>
            <person name="Numata K."/>
            <person name="Arakawa K."/>
        </authorList>
    </citation>
    <scope>NUCLEOTIDE SEQUENCE</scope>
</reference>
<evidence type="ECO:0000313" key="2">
    <source>
        <dbReference type="Proteomes" id="UP000887013"/>
    </source>
</evidence>
<sequence length="86" mass="9628">MQRNSRVLITMVKYGRLAYISKGKILHEHMIITQRERLSVGGNNSPDANFQVNPVPCLAVEHGVAAIVLRNGFAKVISFLLVLREK</sequence>
<evidence type="ECO:0000313" key="1">
    <source>
        <dbReference type="EMBL" id="GFT52645.1"/>
    </source>
</evidence>
<dbReference type="Proteomes" id="UP000887013">
    <property type="component" value="Unassembled WGS sequence"/>
</dbReference>
<protein>
    <submittedName>
        <fullName evidence="1">Uncharacterized protein</fullName>
    </submittedName>
</protein>
<organism evidence="1 2">
    <name type="scientific">Nephila pilipes</name>
    <name type="common">Giant wood spider</name>
    <name type="synonym">Nephila maculata</name>
    <dbReference type="NCBI Taxonomy" id="299642"/>
    <lineage>
        <taxon>Eukaryota</taxon>
        <taxon>Metazoa</taxon>
        <taxon>Ecdysozoa</taxon>
        <taxon>Arthropoda</taxon>
        <taxon>Chelicerata</taxon>
        <taxon>Arachnida</taxon>
        <taxon>Araneae</taxon>
        <taxon>Araneomorphae</taxon>
        <taxon>Entelegynae</taxon>
        <taxon>Araneoidea</taxon>
        <taxon>Nephilidae</taxon>
        <taxon>Nephila</taxon>
    </lineage>
</organism>
<proteinExistence type="predicted"/>